<evidence type="ECO:0000313" key="2">
    <source>
        <dbReference type="Proteomes" id="UP000814033"/>
    </source>
</evidence>
<name>A0ACB8RA63_9AGAM</name>
<protein>
    <submittedName>
        <fullName evidence="1">Uncharacterized protein</fullName>
    </submittedName>
</protein>
<comment type="caution">
    <text evidence="1">The sequence shown here is derived from an EMBL/GenBank/DDBJ whole genome shotgun (WGS) entry which is preliminary data.</text>
</comment>
<organism evidence="1 2">
    <name type="scientific">Auriscalpium vulgare</name>
    <dbReference type="NCBI Taxonomy" id="40419"/>
    <lineage>
        <taxon>Eukaryota</taxon>
        <taxon>Fungi</taxon>
        <taxon>Dikarya</taxon>
        <taxon>Basidiomycota</taxon>
        <taxon>Agaricomycotina</taxon>
        <taxon>Agaricomycetes</taxon>
        <taxon>Russulales</taxon>
        <taxon>Auriscalpiaceae</taxon>
        <taxon>Auriscalpium</taxon>
    </lineage>
</organism>
<dbReference type="EMBL" id="MU276169">
    <property type="protein sequence ID" value="KAI0040772.1"/>
    <property type="molecule type" value="Genomic_DNA"/>
</dbReference>
<sequence length="115" mass="12147">PVRREREVDASAVDQAAESVSTTPPANPPATPAPEDAPHVLLSTSLLARGIDFDPSVSHVLVLEPPRNTADFLHRAGRTARAGQKGHVVVFGKGGGRGADRVRQMKSRVAALKAR</sequence>
<proteinExistence type="predicted"/>
<reference evidence="1" key="2">
    <citation type="journal article" date="2022" name="New Phytol.">
        <title>Evolutionary transition to the ectomycorrhizal habit in the genomes of a hyperdiverse lineage of mushroom-forming fungi.</title>
        <authorList>
            <person name="Looney B."/>
            <person name="Miyauchi S."/>
            <person name="Morin E."/>
            <person name="Drula E."/>
            <person name="Courty P.E."/>
            <person name="Kohler A."/>
            <person name="Kuo A."/>
            <person name="LaButti K."/>
            <person name="Pangilinan J."/>
            <person name="Lipzen A."/>
            <person name="Riley R."/>
            <person name="Andreopoulos W."/>
            <person name="He G."/>
            <person name="Johnson J."/>
            <person name="Nolan M."/>
            <person name="Tritt A."/>
            <person name="Barry K.W."/>
            <person name="Grigoriev I.V."/>
            <person name="Nagy L.G."/>
            <person name="Hibbett D."/>
            <person name="Henrissat B."/>
            <person name="Matheny P.B."/>
            <person name="Labbe J."/>
            <person name="Martin F.M."/>
        </authorList>
    </citation>
    <scope>NUCLEOTIDE SEQUENCE</scope>
    <source>
        <strain evidence="1">FP105234-sp</strain>
    </source>
</reference>
<evidence type="ECO:0000313" key="1">
    <source>
        <dbReference type="EMBL" id="KAI0040772.1"/>
    </source>
</evidence>
<keyword evidence="2" id="KW-1185">Reference proteome</keyword>
<reference evidence="1" key="1">
    <citation type="submission" date="2021-02" db="EMBL/GenBank/DDBJ databases">
        <authorList>
            <consortium name="DOE Joint Genome Institute"/>
            <person name="Ahrendt S."/>
            <person name="Looney B.P."/>
            <person name="Miyauchi S."/>
            <person name="Morin E."/>
            <person name="Drula E."/>
            <person name="Courty P.E."/>
            <person name="Chicoki N."/>
            <person name="Fauchery L."/>
            <person name="Kohler A."/>
            <person name="Kuo A."/>
            <person name="Labutti K."/>
            <person name="Pangilinan J."/>
            <person name="Lipzen A."/>
            <person name="Riley R."/>
            <person name="Andreopoulos W."/>
            <person name="He G."/>
            <person name="Johnson J."/>
            <person name="Barry K.W."/>
            <person name="Grigoriev I.V."/>
            <person name="Nagy L."/>
            <person name="Hibbett D."/>
            <person name="Henrissat B."/>
            <person name="Matheny P.B."/>
            <person name="Labbe J."/>
            <person name="Martin F."/>
        </authorList>
    </citation>
    <scope>NUCLEOTIDE SEQUENCE</scope>
    <source>
        <strain evidence="1">FP105234-sp</strain>
    </source>
</reference>
<gene>
    <name evidence="1" type="ORF">FA95DRAFT_1611542</name>
</gene>
<dbReference type="Proteomes" id="UP000814033">
    <property type="component" value="Unassembled WGS sequence"/>
</dbReference>
<feature type="non-terminal residue" evidence="1">
    <location>
        <position position="1"/>
    </location>
</feature>
<accession>A0ACB8RA63</accession>